<dbReference type="AlphaFoldDB" id="A0A542DN27"/>
<evidence type="ECO:0000256" key="3">
    <source>
        <dbReference type="SAM" id="MobiDB-lite"/>
    </source>
</evidence>
<feature type="compositionally biased region" description="Pro residues" evidence="3">
    <location>
        <begin position="115"/>
        <end position="132"/>
    </location>
</feature>
<keyword evidence="5" id="KW-0645">Protease</keyword>
<sequence length="707" mass="73363">MPENETAGAGQEPAWPSADRDESADGNEQSTNELPVPKVTRDEPQTVWVRQPVPEPDAGEPTEHARVPEWPPQVRAEQAPARAEHTREPGWPTQHPEPPARPAEQSTQPVRRPEQPQPQQPSPQQPQQPAPQQPQQGQPAPPSRQVPEIRQAGVPARPMRIEPTGEMRPAPATTGEQRPAAPQHPQRPPQAPPPQQPRAAPAQQTQQTQQAQQPPPPVEPPAADQTTRAEPEAAAAEPDHVAESQAPPKRKRRGLLVGGVAALLVVAVGVAMALPYVSNRLGLPWAPNAPRASAPEPVAVNRSLHGPDTAAPAPTPEGVAAALQGPASSPALGDFTGRVLDPATGTVLWESSPNEVRVPASTTKLLAAAAALLAVDHGKQLTTKVVAGDQPGTVVLVAGGDVTLTGLPEGQDPIYRGAAHLDELVAQVKQAGTPVERVRLDLSAFTGPEEAQGWAPEDVPSTFMSAAQPAMLDGGRGEPTGMKSVRVSDPAGELAQRLAGELGASVGEPTTAPQGATVLGEVRSAPLTELVDQMLTLSDNLLAEVIARQTAVATGEEPSFSGAARATIDVLAENGFDVEGLELSDGSGLSVRNRVSATLLSELLAVAAAPDDSDPRTAQLRPLLGGLPVAGASGTLAGRYDGPAEKGKGWVRAKTGTLSEVNTLAGVVLDADGRVLVFALMSGGSALRPAQAALDEVAAALRECGCR</sequence>
<dbReference type="Gene3D" id="3.40.710.10">
    <property type="entry name" value="DD-peptidase/beta-lactamase superfamily"/>
    <property type="match status" value="2"/>
</dbReference>
<protein>
    <submittedName>
        <fullName evidence="5">D-alanyl-D-alanine carboxypeptidase/D-alanyl-D-alanine-endopeptidase (Penicillin-binding protein 4)</fullName>
    </submittedName>
</protein>
<dbReference type="GO" id="GO:0000270">
    <property type="term" value="P:peptidoglycan metabolic process"/>
    <property type="evidence" value="ECO:0007669"/>
    <property type="project" value="TreeGrafter"/>
</dbReference>
<dbReference type="Proteomes" id="UP000320876">
    <property type="component" value="Unassembled WGS sequence"/>
</dbReference>
<comment type="caution">
    <text evidence="5">The sequence shown here is derived from an EMBL/GenBank/DDBJ whole genome shotgun (WGS) entry which is preliminary data.</text>
</comment>
<name>A0A542DN27_AMYCI</name>
<keyword evidence="4" id="KW-0472">Membrane</keyword>
<proteinExistence type="inferred from homology"/>
<comment type="similarity">
    <text evidence="1">Belongs to the peptidase S13 family.</text>
</comment>
<dbReference type="PANTHER" id="PTHR30023:SF0">
    <property type="entry name" value="PENICILLIN-SENSITIVE CARBOXYPEPTIDASE A"/>
    <property type="match status" value="1"/>
</dbReference>
<evidence type="ECO:0000256" key="4">
    <source>
        <dbReference type="SAM" id="Phobius"/>
    </source>
</evidence>
<dbReference type="GO" id="GO:0006508">
    <property type="term" value="P:proteolysis"/>
    <property type="evidence" value="ECO:0007669"/>
    <property type="project" value="InterPro"/>
</dbReference>
<dbReference type="InterPro" id="IPR012338">
    <property type="entry name" value="Beta-lactam/transpept-like"/>
</dbReference>
<dbReference type="Pfam" id="PF02113">
    <property type="entry name" value="Peptidase_S13"/>
    <property type="match status" value="2"/>
</dbReference>
<reference evidence="5 6" key="1">
    <citation type="submission" date="2019-06" db="EMBL/GenBank/DDBJ databases">
        <title>Sequencing the genomes of 1000 actinobacteria strains.</title>
        <authorList>
            <person name="Klenk H.-P."/>
        </authorList>
    </citation>
    <scope>NUCLEOTIDE SEQUENCE [LARGE SCALE GENOMIC DNA]</scope>
    <source>
        <strain evidence="5 6">DSM 45679</strain>
    </source>
</reference>
<feature type="compositionally biased region" description="Basic and acidic residues" evidence="3">
    <location>
        <begin position="227"/>
        <end position="242"/>
    </location>
</feature>
<evidence type="ECO:0000256" key="2">
    <source>
        <dbReference type="ARBA" id="ARBA00022801"/>
    </source>
</evidence>
<keyword evidence="6" id="KW-1185">Reference proteome</keyword>
<feature type="region of interest" description="Disordered" evidence="3">
    <location>
        <begin position="1"/>
        <end position="250"/>
    </location>
</feature>
<dbReference type="SUPFAM" id="SSF56601">
    <property type="entry name" value="beta-lactamase/transpeptidase-like"/>
    <property type="match status" value="1"/>
</dbReference>
<dbReference type="InterPro" id="IPR000667">
    <property type="entry name" value="Peptidase_S13"/>
</dbReference>
<dbReference type="RefSeq" id="WP_246076510.1">
    <property type="nucleotide sequence ID" value="NZ_VFML01000001.1"/>
</dbReference>
<evidence type="ECO:0000313" key="5">
    <source>
        <dbReference type="EMBL" id="TQJ04499.1"/>
    </source>
</evidence>
<keyword evidence="4" id="KW-0812">Transmembrane</keyword>
<dbReference type="GO" id="GO:0004185">
    <property type="term" value="F:serine-type carboxypeptidase activity"/>
    <property type="evidence" value="ECO:0007669"/>
    <property type="project" value="InterPro"/>
</dbReference>
<dbReference type="EMBL" id="VFML01000001">
    <property type="protein sequence ID" value="TQJ04499.1"/>
    <property type="molecule type" value="Genomic_DNA"/>
</dbReference>
<keyword evidence="5" id="KW-0121">Carboxypeptidase</keyword>
<evidence type="ECO:0000313" key="6">
    <source>
        <dbReference type="Proteomes" id="UP000320876"/>
    </source>
</evidence>
<dbReference type="PRINTS" id="PR00922">
    <property type="entry name" value="DADACBPTASE3"/>
</dbReference>
<dbReference type="NCBIfam" id="TIGR00666">
    <property type="entry name" value="PBP4"/>
    <property type="match status" value="1"/>
</dbReference>
<evidence type="ECO:0000256" key="1">
    <source>
        <dbReference type="ARBA" id="ARBA00006096"/>
    </source>
</evidence>
<feature type="transmembrane region" description="Helical" evidence="4">
    <location>
        <begin position="255"/>
        <end position="277"/>
    </location>
</feature>
<feature type="compositionally biased region" description="Pro residues" evidence="3">
    <location>
        <begin position="185"/>
        <end position="196"/>
    </location>
</feature>
<keyword evidence="4" id="KW-1133">Transmembrane helix</keyword>
<gene>
    <name evidence="5" type="ORF">FB471_4297</name>
</gene>
<feature type="compositionally biased region" description="Low complexity" evidence="3">
    <location>
        <begin position="197"/>
        <end position="212"/>
    </location>
</feature>
<accession>A0A542DN27</accession>
<organism evidence="5 6">
    <name type="scientific">Amycolatopsis cihanbeyliensis</name>
    <dbReference type="NCBI Taxonomy" id="1128664"/>
    <lineage>
        <taxon>Bacteria</taxon>
        <taxon>Bacillati</taxon>
        <taxon>Actinomycetota</taxon>
        <taxon>Actinomycetes</taxon>
        <taxon>Pseudonocardiales</taxon>
        <taxon>Pseudonocardiaceae</taxon>
        <taxon>Amycolatopsis</taxon>
    </lineage>
</organism>
<feature type="region of interest" description="Disordered" evidence="3">
    <location>
        <begin position="299"/>
        <end position="327"/>
    </location>
</feature>
<dbReference type="PANTHER" id="PTHR30023">
    <property type="entry name" value="D-ALANYL-D-ALANINE CARBOXYPEPTIDASE"/>
    <property type="match status" value="1"/>
</dbReference>
<keyword evidence="2" id="KW-0378">Hydrolase</keyword>